<dbReference type="Pfam" id="PF01507">
    <property type="entry name" value="PAPS_reduct"/>
    <property type="match status" value="1"/>
</dbReference>
<dbReference type="GO" id="GO:0051536">
    <property type="term" value="F:iron-sulfur cluster binding"/>
    <property type="evidence" value="ECO:0007669"/>
    <property type="project" value="UniProtKB-KW"/>
</dbReference>
<dbReference type="AlphaFoldDB" id="B1I2U8"/>
<dbReference type="GO" id="GO:0003824">
    <property type="term" value="F:catalytic activity"/>
    <property type="evidence" value="ECO:0007669"/>
    <property type="project" value="InterPro"/>
</dbReference>
<evidence type="ECO:0000256" key="1">
    <source>
        <dbReference type="ARBA" id="ARBA00022723"/>
    </source>
</evidence>
<keyword evidence="6" id="KW-1185">Reference proteome</keyword>
<dbReference type="InterPro" id="IPR050128">
    <property type="entry name" value="Sulfate_adenylyltrnsfr_sub2"/>
</dbReference>
<dbReference type="Gene3D" id="3.40.50.620">
    <property type="entry name" value="HUPs"/>
    <property type="match status" value="1"/>
</dbReference>
<dbReference type="GO" id="GO:0046872">
    <property type="term" value="F:metal ion binding"/>
    <property type="evidence" value="ECO:0007669"/>
    <property type="project" value="UniProtKB-KW"/>
</dbReference>
<protein>
    <submittedName>
        <fullName evidence="5">Phosphoadenosine phosphosulfate reductase</fullName>
    </submittedName>
</protein>
<keyword evidence="1" id="KW-0479">Metal-binding</keyword>
<keyword evidence="3" id="KW-0411">Iron-sulfur</keyword>
<dbReference type="PANTHER" id="PTHR43196:SF2">
    <property type="entry name" value="PHOSPHOADENOSINE PHOSPHOSULFATE REDUCTASE"/>
    <property type="match status" value="1"/>
</dbReference>
<dbReference type="eggNOG" id="COG1143">
    <property type="taxonomic scope" value="Bacteria"/>
</dbReference>
<dbReference type="Gene3D" id="3.30.70.20">
    <property type="match status" value="1"/>
</dbReference>
<dbReference type="SUPFAM" id="SSF54862">
    <property type="entry name" value="4Fe-4S ferredoxins"/>
    <property type="match status" value="1"/>
</dbReference>
<reference evidence="6" key="1">
    <citation type="submission" date="2007-10" db="EMBL/GenBank/DDBJ databases">
        <title>Complete sequence of chromosome of Desulforudis audaxviator MP104C.</title>
        <authorList>
            <person name="Copeland A."/>
            <person name="Lucas S."/>
            <person name="Lapidus A."/>
            <person name="Barry K."/>
            <person name="Glavina del Rio T."/>
            <person name="Dalin E."/>
            <person name="Tice H."/>
            <person name="Bruce D."/>
            <person name="Pitluck S."/>
            <person name="Lowry S.R."/>
            <person name="Larimer F."/>
            <person name="Land M.L."/>
            <person name="Hauser L."/>
            <person name="Kyrpides N."/>
            <person name="Ivanova N.N."/>
            <person name="Richardson P."/>
        </authorList>
    </citation>
    <scope>NUCLEOTIDE SEQUENCE [LARGE SCALE GENOMIC DNA]</scope>
    <source>
        <strain evidence="6">MP104C</strain>
    </source>
</reference>
<dbReference type="PROSITE" id="PS51379">
    <property type="entry name" value="4FE4S_FER_2"/>
    <property type="match status" value="1"/>
</dbReference>
<dbReference type="RefSeq" id="WP_012301903.1">
    <property type="nucleotide sequence ID" value="NC_010424.1"/>
</dbReference>
<dbReference type="KEGG" id="dau:Daud_0799"/>
<proteinExistence type="predicted"/>
<dbReference type="STRING" id="477974.Daud_0799"/>
<dbReference type="PANTHER" id="PTHR43196">
    <property type="entry name" value="SULFATE ADENYLYLTRANSFERASE SUBUNIT 2"/>
    <property type="match status" value="1"/>
</dbReference>
<dbReference type="SUPFAM" id="SSF52402">
    <property type="entry name" value="Adenine nucleotide alpha hydrolases-like"/>
    <property type="match status" value="1"/>
</dbReference>
<dbReference type="EMBL" id="CP000860">
    <property type="protein sequence ID" value="ACA59317.1"/>
    <property type="molecule type" value="Genomic_DNA"/>
</dbReference>
<evidence type="ECO:0000256" key="3">
    <source>
        <dbReference type="ARBA" id="ARBA00023014"/>
    </source>
</evidence>
<keyword evidence="2" id="KW-0408">Iron</keyword>
<accession>B1I2U8</accession>
<dbReference type="InterPro" id="IPR002500">
    <property type="entry name" value="PAPS_reduct_dom"/>
</dbReference>
<dbReference type="InterPro" id="IPR017900">
    <property type="entry name" value="4Fe4S_Fe_S_CS"/>
</dbReference>
<evidence type="ECO:0000259" key="4">
    <source>
        <dbReference type="PROSITE" id="PS51379"/>
    </source>
</evidence>
<evidence type="ECO:0000313" key="6">
    <source>
        <dbReference type="Proteomes" id="UP000008544"/>
    </source>
</evidence>
<reference evidence="5 6" key="2">
    <citation type="journal article" date="2008" name="Science">
        <title>Environmental genomics reveals a single-species ecosystem deep within Earth.</title>
        <authorList>
            <person name="Chivian D."/>
            <person name="Brodie E.L."/>
            <person name="Alm E.J."/>
            <person name="Culley D.E."/>
            <person name="Dehal P.S."/>
            <person name="Desantis T.Z."/>
            <person name="Gihring T.M."/>
            <person name="Lapidus A."/>
            <person name="Lin L.H."/>
            <person name="Lowry S.R."/>
            <person name="Moser D.P."/>
            <person name="Richardson P.M."/>
            <person name="Southam G."/>
            <person name="Wanger G."/>
            <person name="Pratt L.M."/>
            <person name="Andersen G.L."/>
            <person name="Hazen T.C."/>
            <person name="Brockman F.J."/>
            <person name="Arkin A.P."/>
            <person name="Onstott T.C."/>
        </authorList>
    </citation>
    <scope>NUCLEOTIDE SEQUENCE [LARGE SCALE GENOMIC DNA]</scope>
    <source>
        <strain evidence="5 6">MP104C</strain>
    </source>
</reference>
<dbReference type="eggNOG" id="COG0175">
    <property type="taxonomic scope" value="Bacteria"/>
</dbReference>
<dbReference type="HOGENOM" id="CLU_340877_0_0_9"/>
<dbReference type="Proteomes" id="UP000008544">
    <property type="component" value="Chromosome"/>
</dbReference>
<organism evidence="5 6">
    <name type="scientific">Desulforudis audaxviator (strain MP104C)</name>
    <dbReference type="NCBI Taxonomy" id="477974"/>
    <lineage>
        <taxon>Bacteria</taxon>
        <taxon>Bacillati</taxon>
        <taxon>Bacillota</taxon>
        <taxon>Clostridia</taxon>
        <taxon>Thermoanaerobacterales</taxon>
        <taxon>Candidatus Desulforudaceae</taxon>
        <taxon>Candidatus Desulforudis</taxon>
    </lineage>
</organism>
<sequence>MKDEAAESIPGAVRPVFHEELDLLGLQNYWKYEPHMVPLLWAVGRRYYYRGQFVAEAIGGSFFERPRMHVQAEGLALEPVDLSGMLERNDSILRDMVHATLDCIKAVHERYRDRVDTVAVAFSGGKDSLVLLDLVQRVLPPDEFVVVFNDTTMELSATYEAVEAAKKRWGKLRFFTARAPRPARETWQEFGPPSRLHRWCCTVHKSAPTLRLLREMCGRPAVRALIYDGNRREESPARAAYPAVSEGKKHPGQINVSPLLNWGLTEVHLYLMCRDLLLNRAYRWGVVRVGCAVCPFASQWSNFVCGFCFREDALIFLELLESYARKKGISSEVGRRRFIAERSWASRAGGREMAARARVFLEEQDGQVVFLLRRPREDWLEWAKALGSVELEAPGRGVITNSFGSFPFRLRDYEKGLAVTITRVAGTDPIFKSRLRAVANKAAYCVGCRSCEVECPTGALRVDKKVAINAVRCSHCGRCLSFVEKSCLAAKSLSVTGSGDRVKGLNRYQEFGMRKQWLAEYLRNPQSWWVENTLGNRQLEAMRVWLREAELAENQSLGLTPLGDRLQQLGADHLLTWAVVWTNLAHNSALVNWYVQEVGWGIRWTKRGLVSLMSEDLSQRTRENAVDALVGLLTHTPLGEQLGLGCAERKGRVIQAVTKHGWADPHPVALLYALYRLAEKLTRYNFTLSELFEEKIESPFLLFGVGRELLTRYLQGLSVNRPDWIRVEAVRDLDNVYLEEGRRAFEVLDLVLART</sequence>
<dbReference type="PROSITE" id="PS00198">
    <property type="entry name" value="4FE4S_FER_1"/>
    <property type="match status" value="1"/>
</dbReference>
<evidence type="ECO:0000313" key="5">
    <source>
        <dbReference type="EMBL" id="ACA59317.1"/>
    </source>
</evidence>
<dbReference type="InterPro" id="IPR017896">
    <property type="entry name" value="4Fe4S_Fe-S-bd"/>
</dbReference>
<feature type="domain" description="4Fe-4S ferredoxin-type" evidence="4">
    <location>
        <begin position="435"/>
        <end position="465"/>
    </location>
</feature>
<gene>
    <name evidence="5" type="ordered locus">Daud_0799</name>
</gene>
<evidence type="ECO:0000256" key="2">
    <source>
        <dbReference type="ARBA" id="ARBA00023004"/>
    </source>
</evidence>
<dbReference type="InterPro" id="IPR014729">
    <property type="entry name" value="Rossmann-like_a/b/a_fold"/>
</dbReference>
<name>B1I2U8_DESAP</name>